<gene>
    <name evidence="2" type="ORF">VFH_V132360</name>
</gene>
<evidence type="ECO:0000313" key="2">
    <source>
        <dbReference type="EMBL" id="CAI8614501.1"/>
    </source>
</evidence>
<protein>
    <submittedName>
        <fullName evidence="2">Uncharacterized protein</fullName>
    </submittedName>
</protein>
<keyword evidence="1" id="KW-0175">Coiled coil</keyword>
<dbReference type="PANTHER" id="PTHR33431">
    <property type="entry name" value="ENABLED-LIKE PROTEIN (DUF1635)"/>
    <property type="match status" value="1"/>
</dbReference>
<proteinExistence type="predicted"/>
<evidence type="ECO:0000313" key="3">
    <source>
        <dbReference type="Proteomes" id="UP001157006"/>
    </source>
</evidence>
<accession>A0AAV1AW28</accession>
<sequence length="209" mass="23530">MISSKNESIDEIKNKLICTRLELISSKMEANAEIKKYEETVKQLYKLLKSVCQERDEARNQVQLLIRKFQPSTEIDHPKEPSCDLSLSSLQSNEKKVSSMCSSNTRIVESRNMALPKQINHQKNHATLCNKSYDKESVNPNEFVLTSLSLAFPGNSNGITKMSCGSGSSSGSGLLVKNEPLLVKNEPMLYMDSNGMQNHTISRKKRKFL</sequence>
<dbReference type="AlphaFoldDB" id="A0AAV1AW28"/>
<reference evidence="2 3" key="1">
    <citation type="submission" date="2023-01" db="EMBL/GenBank/DDBJ databases">
        <authorList>
            <person name="Kreplak J."/>
        </authorList>
    </citation>
    <scope>NUCLEOTIDE SEQUENCE [LARGE SCALE GENOMIC DNA]</scope>
</reference>
<name>A0AAV1AW28_VICFA</name>
<feature type="coiled-coil region" evidence="1">
    <location>
        <begin position="20"/>
        <end position="68"/>
    </location>
</feature>
<organism evidence="2 3">
    <name type="scientific">Vicia faba</name>
    <name type="common">Broad bean</name>
    <name type="synonym">Faba vulgaris</name>
    <dbReference type="NCBI Taxonomy" id="3906"/>
    <lineage>
        <taxon>Eukaryota</taxon>
        <taxon>Viridiplantae</taxon>
        <taxon>Streptophyta</taxon>
        <taxon>Embryophyta</taxon>
        <taxon>Tracheophyta</taxon>
        <taxon>Spermatophyta</taxon>
        <taxon>Magnoliopsida</taxon>
        <taxon>eudicotyledons</taxon>
        <taxon>Gunneridae</taxon>
        <taxon>Pentapetalae</taxon>
        <taxon>rosids</taxon>
        <taxon>fabids</taxon>
        <taxon>Fabales</taxon>
        <taxon>Fabaceae</taxon>
        <taxon>Papilionoideae</taxon>
        <taxon>50 kb inversion clade</taxon>
        <taxon>NPAAA clade</taxon>
        <taxon>Hologalegina</taxon>
        <taxon>IRL clade</taxon>
        <taxon>Fabeae</taxon>
        <taxon>Vicia</taxon>
    </lineage>
</organism>
<dbReference type="EMBL" id="OX451740">
    <property type="protein sequence ID" value="CAI8614501.1"/>
    <property type="molecule type" value="Genomic_DNA"/>
</dbReference>
<dbReference type="Proteomes" id="UP001157006">
    <property type="component" value="Chromosome 5"/>
</dbReference>
<evidence type="ECO:0000256" key="1">
    <source>
        <dbReference type="SAM" id="Coils"/>
    </source>
</evidence>
<dbReference type="Pfam" id="PF07795">
    <property type="entry name" value="DUF1635"/>
    <property type="match status" value="1"/>
</dbReference>
<keyword evidence="3" id="KW-1185">Reference proteome</keyword>
<dbReference type="InterPro" id="IPR012862">
    <property type="entry name" value="DUF1635"/>
</dbReference>
<dbReference type="PANTHER" id="PTHR33431:SF12">
    <property type="entry name" value="HIGH MOBILITY GROUP BOX PROTEIN, PUTATIVE (DUF1635)-RELATED"/>
    <property type="match status" value="1"/>
</dbReference>